<evidence type="ECO:0000313" key="3">
    <source>
        <dbReference type="Proteomes" id="UP000319160"/>
    </source>
</evidence>
<dbReference type="OrthoDB" id="10619774at2759"/>
<accession>A0A553I748</accession>
<reference evidence="3" key="1">
    <citation type="submission" date="2019-06" db="EMBL/GenBank/DDBJ databases">
        <title>Draft genome sequence of the griseofulvin-producing fungus Xylaria cubensis strain G536.</title>
        <authorList>
            <person name="Mead M.E."/>
            <person name="Raja H.A."/>
            <person name="Steenwyk J.L."/>
            <person name="Knowles S.L."/>
            <person name="Oberlies N.H."/>
            <person name="Rokas A."/>
        </authorList>
    </citation>
    <scope>NUCLEOTIDE SEQUENCE [LARGE SCALE GENOMIC DNA]</scope>
    <source>
        <strain evidence="3">G536</strain>
    </source>
</reference>
<organism evidence="2 3">
    <name type="scientific">Xylaria flabelliformis</name>
    <dbReference type="NCBI Taxonomy" id="2512241"/>
    <lineage>
        <taxon>Eukaryota</taxon>
        <taxon>Fungi</taxon>
        <taxon>Dikarya</taxon>
        <taxon>Ascomycota</taxon>
        <taxon>Pezizomycotina</taxon>
        <taxon>Sordariomycetes</taxon>
        <taxon>Xylariomycetidae</taxon>
        <taxon>Xylariales</taxon>
        <taxon>Xylariaceae</taxon>
        <taxon>Xylaria</taxon>
    </lineage>
</organism>
<dbReference type="AlphaFoldDB" id="A0A553I748"/>
<evidence type="ECO:0000256" key="1">
    <source>
        <dbReference type="SAM" id="MobiDB-lite"/>
    </source>
</evidence>
<evidence type="ECO:0000313" key="2">
    <source>
        <dbReference type="EMBL" id="TRX96031.1"/>
    </source>
</evidence>
<protein>
    <submittedName>
        <fullName evidence="2">Uncharacterized protein</fullName>
    </submittedName>
</protein>
<name>A0A553I748_9PEZI</name>
<feature type="region of interest" description="Disordered" evidence="1">
    <location>
        <begin position="148"/>
        <end position="169"/>
    </location>
</feature>
<proteinExistence type="predicted"/>
<sequence length="221" mass="25360">MREYRLGSTQPRDEHVTDRLIHRLPLEGHTRRIEFQVNEISRIFPTSSNTTPNSACYSTQLRVITNGLSHSAVFYPGIQPNYLRNTRNILKKRPYRHDLATICPGKGADDAPCKLTETGYFEQVLLLTSKIVVRKSLERFEHRAPERRLVSSRNNERDRHPDKEGTASPYVRHNTKLYVNATTHPKVAIMAAVGEEKSSVNFISMIHSVAYLRQASMIARY</sequence>
<comment type="caution">
    <text evidence="2">The sequence shown here is derived from an EMBL/GenBank/DDBJ whole genome shotgun (WGS) entry which is preliminary data.</text>
</comment>
<feature type="compositionally biased region" description="Basic and acidic residues" evidence="1">
    <location>
        <begin position="148"/>
        <end position="165"/>
    </location>
</feature>
<dbReference type="EMBL" id="VFLP01000013">
    <property type="protein sequence ID" value="TRX96031.1"/>
    <property type="molecule type" value="Genomic_DNA"/>
</dbReference>
<gene>
    <name evidence="2" type="ORF">FHL15_003173</name>
</gene>
<dbReference type="Proteomes" id="UP000319160">
    <property type="component" value="Unassembled WGS sequence"/>
</dbReference>
<keyword evidence="3" id="KW-1185">Reference proteome</keyword>